<evidence type="ECO:0000256" key="1">
    <source>
        <dbReference type="SAM" id="MobiDB-lite"/>
    </source>
</evidence>
<dbReference type="Pfam" id="PF01926">
    <property type="entry name" value="MMR_HSR1"/>
    <property type="match status" value="1"/>
</dbReference>
<evidence type="ECO:0000313" key="3">
    <source>
        <dbReference type="EMBL" id="CAD8728546.1"/>
    </source>
</evidence>
<dbReference type="AlphaFoldDB" id="A0A6U0B7S4"/>
<organism evidence="3">
    <name type="scientific">Ostreococcus mediterraneus</name>
    <dbReference type="NCBI Taxonomy" id="1486918"/>
    <lineage>
        <taxon>Eukaryota</taxon>
        <taxon>Viridiplantae</taxon>
        <taxon>Chlorophyta</taxon>
        <taxon>Mamiellophyceae</taxon>
        <taxon>Mamiellales</taxon>
        <taxon>Bathycoccaceae</taxon>
        <taxon>Ostreococcus</taxon>
    </lineage>
</organism>
<feature type="region of interest" description="Disordered" evidence="1">
    <location>
        <begin position="1"/>
        <end position="38"/>
    </location>
</feature>
<accession>A0A6U0B7S4</accession>
<protein>
    <recommendedName>
        <fullName evidence="2">G domain-containing protein</fullName>
    </recommendedName>
</protein>
<feature type="compositionally biased region" description="Basic residues" evidence="1">
    <location>
        <begin position="26"/>
        <end position="38"/>
    </location>
</feature>
<name>A0A6U0B7S4_9CHLO</name>
<dbReference type="PANTHER" id="PTHR47569:SF2">
    <property type="entry name" value="NO-ASSOCIATED PROTEIN 1, CHLOROPLASTIC_MITOCHONDRIAL"/>
    <property type="match status" value="1"/>
</dbReference>
<dbReference type="Gene3D" id="3.40.50.300">
    <property type="entry name" value="P-loop containing nucleotide triphosphate hydrolases"/>
    <property type="match status" value="1"/>
</dbReference>
<dbReference type="CDD" id="cd01855">
    <property type="entry name" value="YqeH"/>
    <property type="match status" value="1"/>
</dbReference>
<gene>
    <name evidence="3" type="ORF">OMED0936_LOCUS1179</name>
</gene>
<dbReference type="EMBL" id="HBFF01001479">
    <property type="protein sequence ID" value="CAD8728546.1"/>
    <property type="molecule type" value="Transcribed_RNA"/>
</dbReference>
<dbReference type="InterPro" id="IPR006073">
    <property type="entry name" value="GTP-bd"/>
</dbReference>
<feature type="domain" description="G" evidence="2">
    <location>
        <begin position="257"/>
        <end position="323"/>
    </location>
</feature>
<dbReference type="GO" id="GO:0005525">
    <property type="term" value="F:GTP binding"/>
    <property type="evidence" value="ECO:0007669"/>
    <property type="project" value="InterPro"/>
</dbReference>
<dbReference type="InterPro" id="IPR044229">
    <property type="entry name" value="NOA1"/>
</dbReference>
<dbReference type="SUPFAM" id="SSF52540">
    <property type="entry name" value="P-loop containing nucleoside triphosphate hydrolases"/>
    <property type="match status" value="1"/>
</dbReference>
<dbReference type="PANTHER" id="PTHR47569">
    <property type="entry name" value="NO-ASSOCIATED PROTEIN 1, CHLOROPLASTIC/MITOCHONDRIAL"/>
    <property type="match status" value="1"/>
</dbReference>
<proteinExistence type="predicted"/>
<dbReference type="GO" id="GO:0003924">
    <property type="term" value="F:GTPase activity"/>
    <property type="evidence" value="ECO:0007669"/>
    <property type="project" value="InterPro"/>
</dbReference>
<reference evidence="3" key="1">
    <citation type="submission" date="2021-01" db="EMBL/GenBank/DDBJ databases">
        <authorList>
            <person name="Corre E."/>
            <person name="Pelletier E."/>
            <person name="Niang G."/>
            <person name="Scheremetjew M."/>
            <person name="Finn R."/>
            <person name="Kale V."/>
            <person name="Holt S."/>
            <person name="Cochrane G."/>
            <person name="Meng A."/>
            <person name="Brown T."/>
            <person name="Cohen L."/>
        </authorList>
    </citation>
    <scope>NUCLEOTIDE SEQUENCE</scope>
    <source>
        <strain evidence="3">Clade-D-RCC2573</strain>
    </source>
</reference>
<feature type="compositionally biased region" description="Low complexity" evidence="1">
    <location>
        <begin position="1"/>
        <end position="25"/>
    </location>
</feature>
<evidence type="ECO:0000259" key="2">
    <source>
        <dbReference type="Pfam" id="PF01926"/>
    </source>
</evidence>
<dbReference type="InterPro" id="IPR027417">
    <property type="entry name" value="P-loop_NTPase"/>
</dbReference>
<sequence length="483" mass="52284">MPTHRAASFAPSSSSASSSAAMPSLAHRRASTGVDRRRRRKACARAFAYDDADADDGAEVLSYRPGESASAPKDVRRERGNCYGCGVQLQIIDESIAGYVDPNEYQTKAVVHRQFNGMLCARCAALSNGRFVNAVEGQGGIKAAPGLITPKQLRDSLKEIRERKTLVVKVVDVTDFHGSFLKKVRDVVGGNPILLVVTKVDLLSPETNYDDLLRWVEDESAARRLTLAGVALVSSKKGFGMRDAVLQMMRERNGRDVYVMGAANVGKSTFIRAAMDELRSAGNYFAPAKRLPVASAMPGTTLGVIPLKAFEGKGVLFDTPGVFLHHRLNSLLGPEDLSIMRLGNTLKKFVPKKPECAEPPGFDSFQGYSLCWGSFLRIDILACPPNTAFSFYGPKTLRVDIMKTSDVPATIPGQEQAALRLVNEVDFVPPPGITGGLVDLSVSGLGGWVRVEKSSERGDGVIHARIYGLRGLEVFARDVMPTP</sequence>